<keyword evidence="2" id="KW-1185">Reference proteome</keyword>
<dbReference type="EMBL" id="JAUBDJ010000003">
    <property type="protein sequence ID" value="MDW0116487.1"/>
    <property type="molecule type" value="Genomic_DNA"/>
</dbReference>
<gene>
    <name evidence="1" type="ORF">QTL97_06045</name>
</gene>
<reference evidence="1 2" key="1">
    <citation type="submission" date="2023-06" db="EMBL/GenBank/DDBJ databases">
        <title>Sporosarcina sp. nov., isolated from Korean traditional fermented seafood 'Jeotgal'.</title>
        <authorList>
            <person name="Yang A.I."/>
            <person name="Shin N.-R."/>
        </authorList>
    </citation>
    <scope>NUCLEOTIDE SEQUENCE [LARGE SCALE GENOMIC DNA]</scope>
    <source>
        <strain evidence="1 2">KCTC43456</strain>
    </source>
</reference>
<dbReference type="AlphaFoldDB" id="A0AAW9A5J2"/>
<proteinExistence type="predicted"/>
<accession>A0AAW9A5J2</accession>
<dbReference type="RefSeq" id="WP_283733435.1">
    <property type="nucleotide sequence ID" value="NZ_CP125968.1"/>
</dbReference>
<organism evidence="1 2">
    <name type="scientific">Sporosarcina thermotolerans</name>
    <dbReference type="NCBI Taxonomy" id="633404"/>
    <lineage>
        <taxon>Bacteria</taxon>
        <taxon>Bacillati</taxon>
        <taxon>Bacillota</taxon>
        <taxon>Bacilli</taxon>
        <taxon>Bacillales</taxon>
        <taxon>Caryophanaceae</taxon>
        <taxon>Sporosarcina</taxon>
    </lineage>
</organism>
<dbReference type="Proteomes" id="UP001271648">
    <property type="component" value="Unassembled WGS sequence"/>
</dbReference>
<evidence type="ECO:0000313" key="2">
    <source>
        <dbReference type="Proteomes" id="UP001271648"/>
    </source>
</evidence>
<name>A0AAW9A5J2_9BACL</name>
<protein>
    <submittedName>
        <fullName evidence="1">Uncharacterized protein</fullName>
    </submittedName>
</protein>
<sequence length="52" mass="6072">MAKRCAYTVFGLMVPIMIQLKELTFNKTTDEDEIVVSCWTEEKTDARPFKEN</sequence>
<evidence type="ECO:0000313" key="1">
    <source>
        <dbReference type="EMBL" id="MDW0116487.1"/>
    </source>
</evidence>
<comment type="caution">
    <text evidence="1">The sequence shown here is derived from an EMBL/GenBank/DDBJ whole genome shotgun (WGS) entry which is preliminary data.</text>
</comment>